<dbReference type="GO" id="GO:0032259">
    <property type="term" value="P:methylation"/>
    <property type="evidence" value="ECO:0007669"/>
    <property type="project" value="UniProtKB-KW"/>
</dbReference>
<dbReference type="InterPro" id="IPR050161">
    <property type="entry name" value="Siro_Cobalamin_biosynth"/>
</dbReference>
<dbReference type="InterPro" id="IPR006366">
    <property type="entry name" value="CobA/CysG_C"/>
</dbReference>
<dbReference type="GO" id="GO:0043115">
    <property type="term" value="F:precorrin-2 dehydrogenase activity"/>
    <property type="evidence" value="ECO:0007669"/>
    <property type="project" value="UniProtKB-EC"/>
</dbReference>
<accession>A0A2U3E0G3</accession>
<dbReference type="PANTHER" id="PTHR45790">
    <property type="entry name" value="SIROHEME SYNTHASE-RELATED"/>
    <property type="match status" value="1"/>
</dbReference>
<dbReference type="InterPro" id="IPR036291">
    <property type="entry name" value="NAD(P)-bd_dom_sf"/>
</dbReference>
<name>A0A2U3E0G3_PURLI</name>
<dbReference type="Pfam" id="PF14824">
    <property type="entry name" value="Sirohm_synth_M"/>
    <property type="match status" value="1"/>
</dbReference>
<keyword evidence="3" id="KW-0808">Transferase</keyword>
<feature type="domain" description="Tetrapyrrole methylase" evidence="8">
    <location>
        <begin position="414"/>
        <end position="661"/>
    </location>
</feature>
<evidence type="ECO:0000313" key="14">
    <source>
        <dbReference type="Proteomes" id="UP001287286"/>
    </source>
</evidence>
<dbReference type="Gene3D" id="3.30.950.10">
    <property type="entry name" value="Methyltransferase, Cobalt-precorrin-4 Transmethylase, Domain 2"/>
    <property type="match status" value="1"/>
</dbReference>
<evidence type="ECO:0000256" key="4">
    <source>
        <dbReference type="ARBA" id="ARBA00022691"/>
    </source>
</evidence>
<reference evidence="11" key="3">
    <citation type="submission" date="2023-11" db="EMBL/GenBank/DDBJ databases">
        <authorList>
            <person name="Beijen E."/>
            <person name="Ohm R.A."/>
        </authorList>
    </citation>
    <scope>NUCLEOTIDE SEQUENCE</scope>
    <source>
        <strain evidence="11">CBS 150709</strain>
    </source>
</reference>
<dbReference type="FunFam" id="3.40.1010.10:FF:000006">
    <property type="entry name" value="Siroheme synthase, putative"/>
    <property type="match status" value="1"/>
</dbReference>
<keyword evidence="5" id="KW-0560">Oxidoreductase</keyword>
<dbReference type="CDD" id="cd11642">
    <property type="entry name" value="SUMT"/>
    <property type="match status" value="1"/>
</dbReference>
<dbReference type="Pfam" id="PF13241">
    <property type="entry name" value="NAD_binding_7"/>
    <property type="match status" value="1"/>
</dbReference>
<feature type="domain" description="Siroheme synthase central" evidence="10">
    <location>
        <begin position="280"/>
        <end position="306"/>
    </location>
</feature>
<organism evidence="12 13">
    <name type="scientific">Purpureocillium lilacinum</name>
    <name type="common">Paecilomyces lilacinus</name>
    <dbReference type="NCBI Taxonomy" id="33203"/>
    <lineage>
        <taxon>Eukaryota</taxon>
        <taxon>Fungi</taxon>
        <taxon>Dikarya</taxon>
        <taxon>Ascomycota</taxon>
        <taxon>Pezizomycotina</taxon>
        <taxon>Sordariomycetes</taxon>
        <taxon>Hypocreomycetidae</taxon>
        <taxon>Hypocreales</taxon>
        <taxon>Ophiocordycipitaceae</taxon>
        <taxon>Purpureocillium</taxon>
    </lineage>
</organism>
<dbReference type="EMBL" id="JAWRVI010000072">
    <property type="protein sequence ID" value="KAK4081499.1"/>
    <property type="molecule type" value="Genomic_DNA"/>
</dbReference>
<evidence type="ECO:0000313" key="12">
    <source>
        <dbReference type="EMBL" id="PWI67995.1"/>
    </source>
</evidence>
<reference evidence="12 13" key="2">
    <citation type="journal article" date="2016" name="Front. Microbiol.">
        <title>Genome and transcriptome sequences reveal the specific parasitism of the nematophagous Purpureocillium lilacinum 36-1.</title>
        <authorList>
            <person name="Xie J."/>
            <person name="Li S."/>
            <person name="Mo C."/>
            <person name="Xiao X."/>
            <person name="Peng D."/>
            <person name="Wang G."/>
            <person name="Xiao Y."/>
        </authorList>
    </citation>
    <scope>NUCLEOTIDE SEQUENCE [LARGE SCALE GENOMIC DNA]</scope>
    <source>
        <strain evidence="12 13">36-1</strain>
    </source>
</reference>
<dbReference type="Gene3D" id="3.40.1010.10">
    <property type="entry name" value="Cobalt-precorrin-4 Transmethylase, Domain 1"/>
    <property type="match status" value="1"/>
</dbReference>
<reference evidence="11 14" key="4">
    <citation type="journal article" date="2024" name="Microbiol. Resour. Announc.">
        <title>Genome annotations for the ascomycete fungi Trichoderma harzianum, Trichoderma aggressivum, and Purpureocillium lilacinum.</title>
        <authorList>
            <person name="Beijen E.P.W."/>
            <person name="Ohm R.A."/>
        </authorList>
    </citation>
    <scope>NUCLEOTIDE SEQUENCE [LARGE SCALE GENOMIC DNA]</scope>
    <source>
        <strain evidence="11 14">CBS 150709</strain>
    </source>
</reference>
<evidence type="ECO:0000259" key="10">
    <source>
        <dbReference type="Pfam" id="PF14824"/>
    </source>
</evidence>
<evidence type="ECO:0000313" key="13">
    <source>
        <dbReference type="Proteomes" id="UP000245956"/>
    </source>
</evidence>
<evidence type="ECO:0000256" key="6">
    <source>
        <dbReference type="ARBA" id="ARBA00023027"/>
    </source>
</evidence>
<evidence type="ECO:0000256" key="1">
    <source>
        <dbReference type="ARBA" id="ARBA00012400"/>
    </source>
</evidence>
<protein>
    <recommendedName>
        <fullName evidence="1">precorrin-2 dehydrogenase</fullName>
        <ecNumber evidence="1">1.3.1.76</ecNumber>
    </recommendedName>
</protein>
<sequence length="730" mass="78694">MRKVHLRANWQNPPTNRKPAPRMWALCDNVSAAIGPITAPRGACVLGACSRAAPDPKNGVNFGVDCSAQKKNWAGREDAIVRDRGRTSVWAGRLPQLHWDQTAAGAQHRRPSRVVAWLSTLSMASAATSVANTGVNTSSSNNHNSNSSNNCMLAGLVCRDNIHLIIGTNPLAASRCNQSLAAGATPILLAPETAELHYGLQAKIDDRSLRWEKKAFEDDDLFRLGREAVGRVVDAVFVTSGPRDPLSEHISALCRRNRIPVNVVDAPHLCTFTLLSVHADGPLQVGVTTNGRGCKLASRIRREIAASLPQGLGPACARLGEVRRRIQDDDCLALGDLDDSLDQGALFNRLVAEEDVRNRRMRWLSQVCEYWPLRKLAAVADEDVDRLFAAYTGPGADASRKPHHDASTQRRVGKLILAGSGPGHPSLLTRSTLDAINRADLILADKLVPAPVLDLIPRRTPVHIARKFPGNAERAQEELLEAALQGVREGKTVLRLKQGDPFVYGRGGEEVDWFKGKGLGDRVRVLPGVTSALSAPLFAGVPVTQRDVADQVLICTGTGKKGKPPTPPEYVASRTVVFLMALHRIVGLVRELTTHISPSSPSAADSQDTTTESLPSLEALAAADADADAKRALWPLSTPCAVIERASCPDQRIIRTTLAHVAEAIESEGSRPPGLLVVGRACDVLHPREKGRAWLVEEGFRGLDDDWADEQAEWAAGLDAVVDARETASA</sequence>
<dbReference type="FunFam" id="3.40.50.720:FF:000504">
    <property type="entry name" value="Siroheme synthase, putative"/>
    <property type="match status" value="1"/>
</dbReference>
<evidence type="ECO:0000259" key="8">
    <source>
        <dbReference type="Pfam" id="PF00590"/>
    </source>
</evidence>
<feature type="domain" description="Siroheme biosynthesis protein Met8 C-terminal" evidence="9">
    <location>
        <begin position="355"/>
        <end position="391"/>
    </location>
</feature>
<evidence type="ECO:0000256" key="7">
    <source>
        <dbReference type="ARBA" id="ARBA00023244"/>
    </source>
</evidence>
<dbReference type="EC" id="1.3.1.76" evidence="1"/>
<evidence type="ECO:0000313" key="11">
    <source>
        <dbReference type="EMBL" id="KAK4081499.1"/>
    </source>
</evidence>
<comment type="caution">
    <text evidence="12">The sequence shown here is derived from an EMBL/GenBank/DDBJ whole genome shotgun (WGS) entry which is preliminary data.</text>
</comment>
<dbReference type="InterPro" id="IPR014776">
    <property type="entry name" value="4pyrrole_Mease_sub2"/>
</dbReference>
<reference evidence="12" key="1">
    <citation type="submission" date="2015-05" db="EMBL/GenBank/DDBJ databases">
        <authorList>
            <person name="Wang D.B."/>
            <person name="Wang M."/>
        </authorList>
    </citation>
    <scope>NUCLEOTIDE SEQUENCE</scope>
    <source>
        <strain evidence="12">36-1</strain>
    </source>
</reference>
<evidence type="ECO:0000259" key="9">
    <source>
        <dbReference type="Pfam" id="PF14823"/>
    </source>
</evidence>
<dbReference type="Pfam" id="PF14823">
    <property type="entry name" value="Sirohm_synth_C"/>
    <property type="match status" value="1"/>
</dbReference>
<proteinExistence type="predicted"/>
<dbReference type="InterPro" id="IPR028281">
    <property type="entry name" value="Sirohaem_synthase_central"/>
</dbReference>
<dbReference type="SUPFAM" id="SSF53790">
    <property type="entry name" value="Tetrapyrrole methylase"/>
    <property type="match status" value="1"/>
</dbReference>
<keyword evidence="6" id="KW-0520">NAD</keyword>
<evidence type="ECO:0000256" key="5">
    <source>
        <dbReference type="ARBA" id="ARBA00023002"/>
    </source>
</evidence>
<dbReference type="InterPro" id="IPR028162">
    <property type="entry name" value="Met8_C"/>
</dbReference>
<keyword evidence="4" id="KW-0949">S-adenosyl-L-methionine</keyword>
<dbReference type="GO" id="GO:0019354">
    <property type="term" value="P:siroheme biosynthetic process"/>
    <property type="evidence" value="ECO:0007669"/>
    <property type="project" value="InterPro"/>
</dbReference>
<dbReference type="InterPro" id="IPR035996">
    <property type="entry name" value="4pyrrol_Methylase_sf"/>
</dbReference>
<dbReference type="GO" id="GO:0004851">
    <property type="term" value="F:uroporphyrin-III C-methyltransferase activity"/>
    <property type="evidence" value="ECO:0007669"/>
    <property type="project" value="TreeGrafter"/>
</dbReference>
<keyword evidence="14" id="KW-1185">Reference proteome</keyword>
<dbReference type="AlphaFoldDB" id="A0A2U3E0G3"/>
<dbReference type="Proteomes" id="UP000245956">
    <property type="component" value="Unassembled WGS sequence"/>
</dbReference>
<evidence type="ECO:0000256" key="2">
    <source>
        <dbReference type="ARBA" id="ARBA00022603"/>
    </source>
</evidence>
<dbReference type="SUPFAM" id="SSF75615">
    <property type="entry name" value="Siroheme synthase middle domains-like"/>
    <property type="match status" value="1"/>
</dbReference>
<dbReference type="Proteomes" id="UP001287286">
    <property type="component" value="Unassembled WGS sequence"/>
</dbReference>
<dbReference type="Gene3D" id="3.40.50.720">
    <property type="entry name" value="NAD(P)-binding Rossmann-like Domain"/>
    <property type="match status" value="1"/>
</dbReference>
<keyword evidence="2" id="KW-0489">Methyltransferase</keyword>
<dbReference type="SUPFAM" id="SSF51735">
    <property type="entry name" value="NAD(P)-binding Rossmann-fold domains"/>
    <property type="match status" value="1"/>
</dbReference>
<evidence type="ECO:0000256" key="3">
    <source>
        <dbReference type="ARBA" id="ARBA00022679"/>
    </source>
</evidence>
<keyword evidence="7" id="KW-0627">Porphyrin biosynthesis</keyword>
<dbReference type="Pfam" id="PF00590">
    <property type="entry name" value="TP_methylase"/>
    <property type="match status" value="1"/>
</dbReference>
<dbReference type="EMBL" id="LCWV01000016">
    <property type="protein sequence ID" value="PWI67995.1"/>
    <property type="molecule type" value="Genomic_DNA"/>
</dbReference>
<dbReference type="InterPro" id="IPR000878">
    <property type="entry name" value="4pyrrol_Mease"/>
</dbReference>
<dbReference type="InterPro" id="IPR014777">
    <property type="entry name" value="4pyrrole_Mease_sub1"/>
</dbReference>
<dbReference type="PANTHER" id="PTHR45790:SF6">
    <property type="entry name" value="UROPORPHYRINOGEN-III C-METHYLTRANSFERASE"/>
    <property type="match status" value="1"/>
</dbReference>
<gene>
    <name evidence="12" type="ORF">PCL_02396</name>
    <name evidence="11" type="ORF">Purlil1_11589</name>
</gene>